<name>A0A0F9DGR3_9ZZZZ</name>
<dbReference type="Pfam" id="PF00111">
    <property type="entry name" value="Fer2"/>
    <property type="match status" value="1"/>
</dbReference>
<dbReference type="EMBL" id="LAZR01028998">
    <property type="protein sequence ID" value="KKL60883.1"/>
    <property type="molecule type" value="Genomic_DNA"/>
</dbReference>
<dbReference type="InterPro" id="IPR012675">
    <property type="entry name" value="Beta-grasp_dom_sf"/>
</dbReference>
<comment type="caution">
    <text evidence="2">The sequence shown here is derived from an EMBL/GenBank/DDBJ whole genome shotgun (WGS) entry which is preliminary data.</text>
</comment>
<reference evidence="2" key="1">
    <citation type="journal article" date="2015" name="Nature">
        <title>Complex archaea that bridge the gap between prokaryotes and eukaryotes.</title>
        <authorList>
            <person name="Spang A."/>
            <person name="Saw J.H."/>
            <person name="Jorgensen S.L."/>
            <person name="Zaremba-Niedzwiedzka K."/>
            <person name="Martijn J."/>
            <person name="Lind A.E."/>
            <person name="van Eijk R."/>
            <person name="Schleper C."/>
            <person name="Guy L."/>
            <person name="Ettema T.J."/>
        </authorList>
    </citation>
    <scope>NUCLEOTIDE SEQUENCE</scope>
</reference>
<accession>A0A0F9DGR3</accession>
<protein>
    <recommendedName>
        <fullName evidence="1">2Fe-2S ferredoxin-type domain-containing protein</fullName>
    </recommendedName>
</protein>
<dbReference type="InterPro" id="IPR036010">
    <property type="entry name" value="2Fe-2S_ferredoxin-like_sf"/>
</dbReference>
<feature type="non-terminal residue" evidence="2">
    <location>
        <position position="103"/>
    </location>
</feature>
<evidence type="ECO:0000259" key="1">
    <source>
        <dbReference type="PROSITE" id="PS51085"/>
    </source>
</evidence>
<gene>
    <name evidence="2" type="ORF">LCGC14_2200850</name>
</gene>
<dbReference type="GO" id="GO:0051536">
    <property type="term" value="F:iron-sulfur cluster binding"/>
    <property type="evidence" value="ECO:0007669"/>
    <property type="project" value="InterPro"/>
</dbReference>
<dbReference type="SUPFAM" id="SSF54292">
    <property type="entry name" value="2Fe-2S ferredoxin-like"/>
    <property type="match status" value="1"/>
</dbReference>
<dbReference type="PROSITE" id="PS51085">
    <property type="entry name" value="2FE2S_FER_2"/>
    <property type="match status" value="1"/>
</dbReference>
<organism evidence="2">
    <name type="scientific">marine sediment metagenome</name>
    <dbReference type="NCBI Taxonomy" id="412755"/>
    <lineage>
        <taxon>unclassified sequences</taxon>
        <taxon>metagenomes</taxon>
        <taxon>ecological metagenomes</taxon>
    </lineage>
</organism>
<evidence type="ECO:0000313" key="2">
    <source>
        <dbReference type="EMBL" id="KKL60883.1"/>
    </source>
</evidence>
<dbReference type="Gene3D" id="3.10.20.30">
    <property type="match status" value="1"/>
</dbReference>
<dbReference type="InterPro" id="IPR001041">
    <property type="entry name" value="2Fe-2S_ferredoxin-type"/>
</dbReference>
<proteinExistence type="predicted"/>
<dbReference type="CDD" id="cd00207">
    <property type="entry name" value="fer2"/>
    <property type="match status" value="1"/>
</dbReference>
<sequence>MGEQGKIKVIFQPSGSRGEVDKGLSIIEASRQLGVDIEALCGEKKVCGKCKVRIEEGVFQKFGITSKRENAGEWQAEEEKFINAAQRDEGYRLGCVAKVEGDM</sequence>
<dbReference type="AlphaFoldDB" id="A0A0F9DGR3"/>
<feature type="domain" description="2Fe-2S ferredoxin-type" evidence="1">
    <location>
        <begin position="5"/>
        <end position="103"/>
    </location>
</feature>